<proteinExistence type="inferred from homology"/>
<organism evidence="4 5">
    <name type="scientific">Hyphomicrobium sulfonivorans</name>
    <dbReference type="NCBI Taxonomy" id="121290"/>
    <lineage>
        <taxon>Bacteria</taxon>
        <taxon>Pseudomonadati</taxon>
        <taxon>Pseudomonadota</taxon>
        <taxon>Alphaproteobacteria</taxon>
        <taxon>Hyphomicrobiales</taxon>
        <taxon>Hyphomicrobiaceae</taxon>
        <taxon>Hyphomicrobium</taxon>
    </lineage>
</organism>
<dbReference type="InterPro" id="IPR057326">
    <property type="entry name" value="KR_dom"/>
</dbReference>
<dbReference type="InterPro" id="IPR002347">
    <property type="entry name" value="SDR_fam"/>
</dbReference>
<dbReference type="SUPFAM" id="SSF51735">
    <property type="entry name" value="NAD(P)-binding Rossmann-fold domains"/>
    <property type="match status" value="1"/>
</dbReference>
<dbReference type="PRINTS" id="PR00081">
    <property type="entry name" value="GDHRDH"/>
</dbReference>
<feature type="domain" description="Ketoreductase" evidence="3">
    <location>
        <begin position="2"/>
        <end position="181"/>
    </location>
</feature>
<evidence type="ECO:0000313" key="5">
    <source>
        <dbReference type="Proteomes" id="UP000059074"/>
    </source>
</evidence>
<accession>A0A125NW74</accession>
<dbReference type="PRINTS" id="PR00080">
    <property type="entry name" value="SDRFAMILY"/>
</dbReference>
<reference evidence="4 5" key="1">
    <citation type="submission" date="2015-10" db="EMBL/GenBank/DDBJ databases">
        <title>Transcriptomic analysis of a linuron degrading triple-species bacterial consortium.</title>
        <authorList>
            <person name="Albers P."/>
        </authorList>
    </citation>
    <scope>NUCLEOTIDE SEQUENCE [LARGE SCALE GENOMIC DNA]</scope>
    <source>
        <strain evidence="4 5">WDL6</strain>
    </source>
</reference>
<dbReference type="FunFam" id="3.40.50.720:FF:000084">
    <property type="entry name" value="Short-chain dehydrogenase reductase"/>
    <property type="match status" value="1"/>
</dbReference>
<dbReference type="PANTHER" id="PTHR43639:SF1">
    <property type="entry name" value="SHORT-CHAIN DEHYDROGENASE_REDUCTASE FAMILY PROTEIN"/>
    <property type="match status" value="1"/>
</dbReference>
<dbReference type="PATRIC" id="fig|121290.4.peg.2981"/>
<sequence>MTGASKGIGAEVARALAAEGASVVVNYASSREGADRVVADITAAGGKAIAVGGDVSKSNDVTALFDAAKQAYGRVDILINNAGVFDFKPLEEITEAHFERHFRINVLGPILTTQAAVKHFPISGGVIINVSSVVAFSPVPNSSVYSATKGALDTLTRTYAQELGPRNIRVVSLNPGLVSTEGSQSLGVIGSPFEQQVIAETPLRRIGLPTDIAKVAVFLASDDAGWITGEIITVSGGQS</sequence>
<dbReference type="EMBL" id="LMTR01000015">
    <property type="protein sequence ID" value="KWT72045.1"/>
    <property type="molecule type" value="Genomic_DNA"/>
</dbReference>
<dbReference type="GO" id="GO:0016491">
    <property type="term" value="F:oxidoreductase activity"/>
    <property type="evidence" value="ECO:0007669"/>
    <property type="project" value="UniProtKB-KW"/>
</dbReference>
<comment type="similarity">
    <text evidence="1">Belongs to the short-chain dehydrogenases/reductases (SDR) family.</text>
</comment>
<dbReference type="PROSITE" id="PS00061">
    <property type="entry name" value="ADH_SHORT"/>
    <property type="match status" value="1"/>
</dbReference>
<dbReference type="InterPro" id="IPR020904">
    <property type="entry name" value="Sc_DH/Rdtase_CS"/>
</dbReference>
<dbReference type="NCBIfam" id="NF005559">
    <property type="entry name" value="PRK07231.1"/>
    <property type="match status" value="1"/>
</dbReference>
<dbReference type="Pfam" id="PF13561">
    <property type="entry name" value="adh_short_C2"/>
    <property type="match status" value="1"/>
</dbReference>
<evidence type="ECO:0000259" key="3">
    <source>
        <dbReference type="SMART" id="SM00822"/>
    </source>
</evidence>
<dbReference type="SMART" id="SM00822">
    <property type="entry name" value="PKS_KR"/>
    <property type="match status" value="1"/>
</dbReference>
<dbReference type="STRING" id="121290.APY04_0328"/>
<name>A0A125NW74_HYPSL</name>
<evidence type="ECO:0000313" key="4">
    <source>
        <dbReference type="EMBL" id="KWT72045.1"/>
    </source>
</evidence>
<protein>
    <submittedName>
        <fullName evidence="4">Short-chain dehydrogenase/reductase SDR</fullName>
    </submittedName>
</protein>
<evidence type="ECO:0000256" key="1">
    <source>
        <dbReference type="ARBA" id="ARBA00006484"/>
    </source>
</evidence>
<dbReference type="PANTHER" id="PTHR43639">
    <property type="entry name" value="OXIDOREDUCTASE, SHORT-CHAIN DEHYDROGENASE/REDUCTASE FAMILY (AFU_ORTHOLOGUE AFUA_5G02870)"/>
    <property type="match status" value="1"/>
</dbReference>
<keyword evidence="5" id="KW-1185">Reference proteome</keyword>
<comment type="caution">
    <text evidence="4">The sequence shown here is derived from an EMBL/GenBank/DDBJ whole genome shotgun (WGS) entry which is preliminary data.</text>
</comment>
<dbReference type="AlphaFoldDB" id="A0A125NW74"/>
<dbReference type="Gene3D" id="3.40.50.720">
    <property type="entry name" value="NAD(P)-binding Rossmann-like Domain"/>
    <property type="match status" value="1"/>
</dbReference>
<keyword evidence="2" id="KW-0560">Oxidoreductase</keyword>
<gene>
    <name evidence="4" type="ORF">APY04_0328</name>
</gene>
<dbReference type="Proteomes" id="UP000059074">
    <property type="component" value="Unassembled WGS sequence"/>
</dbReference>
<dbReference type="InterPro" id="IPR036291">
    <property type="entry name" value="NAD(P)-bd_dom_sf"/>
</dbReference>
<evidence type="ECO:0000256" key="2">
    <source>
        <dbReference type="ARBA" id="ARBA00023002"/>
    </source>
</evidence>